<feature type="compositionally biased region" description="Pro residues" evidence="1">
    <location>
        <begin position="84"/>
        <end position="100"/>
    </location>
</feature>
<evidence type="ECO:0000256" key="1">
    <source>
        <dbReference type="SAM" id="MobiDB-lite"/>
    </source>
</evidence>
<sequence length="160" mass="16451">MTRRDRTLAAVVLAGLALGAGAMPLDDALKSPACLAARERLDAIMAEPKPDIVLLRAARQRAARACFRAEADAPPPSRAERPVVVPPPAAVPALPTPPAAPTTAAPTTAAPAPPQPPQAARCDAGGCWDSQGQRLNRAGGQLVHPQGRLCTQQGTVLNCP</sequence>
<keyword evidence="4" id="KW-1185">Reference proteome</keyword>
<feature type="compositionally biased region" description="Low complexity" evidence="1">
    <location>
        <begin position="101"/>
        <end position="110"/>
    </location>
</feature>
<protein>
    <submittedName>
        <fullName evidence="3">Uncharacterized protein</fullName>
    </submittedName>
</protein>
<accession>A0ABQ3G8B5</accession>
<feature type="region of interest" description="Disordered" evidence="1">
    <location>
        <begin position="69"/>
        <end position="124"/>
    </location>
</feature>
<dbReference type="Proteomes" id="UP000626210">
    <property type="component" value="Unassembled WGS sequence"/>
</dbReference>
<name>A0ABQ3G8B5_9BURK</name>
<evidence type="ECO:0000313" key="4">
    <source>
        <dbReference type="Proteomes" id="UP000626210"/>
    </source>
</evidence>
<organism evidence="3 4">
    <name type="scientific">Pseudorhodoferax aquiterrae</name>
    <dbReference type="NCBI Taxonomy" id="747304"/>
    <lineage>
        <taxon>Bacteria</taxon>
        <taxon>Pseudomonadati</taxon>
        <taxon>Pseudomonadota</taxon>
        <taxon>Betaproteobacteria</taxon>
        <taxon>Burkholderiales</taxon>
        <taxon>Comamonadaceae</taxon>
    </lineage>
</organism>
<evidence type="ECO:0000256" key="2">
    <source>
        <dbReference type="SAM" id="SignalP"/>
    </source>
</evidence>
<dbReference type="RefSeq" id="WP_189689422.1">
    <property type="nucleotide sequence ID" value="NZ_BMYK01000020.1"/>
</dbReference>
<feature type="signal peptide" evidence="2">
    <location>
        <begin position="1"/>
        <end position="22"/>
    </location>
</feature>
<proteinExistence type="predicted"/>
<comment type="caution">
    <text evidence="3">The sequence shown here is derived from an EMBL/GenBank/DDBJ whole genome shotgun (WGS) entry which is preliminary data.</text>
</comment>
<reference evidence="4" key="1">
    <citation type="journal article" date="2019" name="Int. J. Syst. Evol. Microbiol.">
        <title>The Global Catalogue of Microorganisms (GCM) 10K type strain sequencing project: providing services to taxonomists for standard genome sequencing and annotation.</title>
        <authorList>
            <consortium name="The Broad Institute Genomics Platform"/>
            <consortium name="The Broad Institute Genome Sequencing Center for Infectious Disease"/>
            <person name="Wu L."/>
            <person name="Ma J."/>
        </authorList>
    </citation>
    <scope>NUCLEOTIDE SEQUENCE [LARGE SCALE GENOMIC DNA]</scope>
    <source>
        <strain evidence="4">KCTC 23314</strain>
    </source>
</reference>
<keyword evidence="2" id="KW-0732">Signal</keyword>
<gene>
    <name evidence="3" type="ORF">GCM10007320_48170</name>
</gene>
<evidence type="ECO:0000313" key="3">
    <source>
        <dbReference type="EMBL" id="GHC95313.1"/>
    </source>
</evidence>
<dbReference type="EMBL" id="BMYK01000020">
    <property type="protein sequence ID" value="GHC95313.1"/>
    <property type="molecule type" value="Genomic_DNA"/>
</dbReference>
<feature type="chain" id="PRO_5047203674" evidence="2">
    <location>
        <begin position="23"/>
        <end position="160"/>
    </location>
</feature>